<dbReference type="EMBL" id="ACDE02000019">
    <property type="protein sequence ID" value="EEO40564.1"/>
    <property type="molecule type" value="Genomic_DNA"/>
</dbReference>
<accession>A0A0M1VV86</accession>
<feature type="chain" id="PRO_5005625144" description="Autotransporter domain-containing protein" evidence="1">
    <location>
        <begin position="20"/>
        <end position="323"/>
    </location>
</feature>
<keyword evidence="1" id="KW-0732">Signal</keyword>
<evidence type="ECO:0000313" key="3">
    <source>
        <dbReference type="Proteomes" id="UP000004925"/>
    </source>
</evidence>
<dbReference type="RefSeq" id="WP_008803164.1">
    <property type="nucleotide sequence ID" value="NZ_KQ235737.1"/>
</dbReference>
<protein>
    <recommendedName>
        <fullName evidence="4">Autotransporter domain-containing protein</fullName>
    </recommendedName>
</protein>
<dbReference type="AlphaFoldDB" id="A0A0M1VV86"/>
<reference evidence="2 3" key="1">
    <citation type="submission" date="2011-10" db="EMBL/GenBank/DDBJ databases">
        <title>The Genome Sequence of Fusobacterium sp. 4_1_13.</title>
        <authorList>
            <consortium name="The Broad Institute Genome Sequencing Platform"/>
            <person name="Earl A."/>
            <person name="Ward D."/>
            <person name="Feldgarden M."/>
            <person name="Gevers D."/>
            <person name="Strauss J."/>
            <person name="Ambrose C."/>
            <person name="Allen-Vercoe E."/>
            <person name="Young S.K."/>
            <person name="Zeng Q."/>
            <person name="Gargeya S."/>
            <person name="Fitzgerald M."/>
            <person name="Haas B."/>
            <person name="Abouelleil A."/>
            <person name="Alvarado L."/>
            <person name="Arachchi H.M."/>
            <person name="Berlin A."/>
            <person name="Brown A."/>
            <person name="Chapman S.B."/>
            <person name="Chen Z."/>
            <person name="Dunbar C."/>
            <person name="Freedman E."/>
            <person name="Gearin G."/>
            <person name="Goldberg J."/>
            <person name="Griggs A."/>
            <person name="Gujja S."/>
            <person name="Heiman D."/>
            <person name="Howarth C."/>
            <person name="Larson L."/>
            <person name="Lui A."/>
            <person name="MacDonald P.J."/>
            <person name="Montmayeur A."/>
            <person name="Murphy C."/>
            <person name="Neiman D."/>
            <person name="Pearson M."/>
            <person name="Priest M."/>
            <person name="Roberts A."/>
            <person name="Saif S."/>
            <person name="Shea T."/>
            <person name="Shenoy N."/>
            <person name="Sisk P."/>
            <person name="Stolte C."/>
            <person name="Sykes S."/>
            <person name="Wortman J."/>
            <person name="Nusbaum C."/>
            <person name="Birren B."/>
        </authorList>
    </citation>
    <scope>NUCLEOTIDE SEQUENCE [LARGE SCALE GENOMIC DNA]</scope>
    <source>
        <strain evidence="2 3">4_1_13</strain>
    </source>
</reference>
<evidence type="ECO:0000313" key="2">
    <source>
        <dbReference type="EMBL" id="EEO40564.1"/>
    </source>
</evidence>
<name>A0A0M1VV86_FUSVC</name>
<organism evidence="2 3">
    <name type="scientific">Fusobacterium vincentii 4_1_13</name>
    <dbReference type="NCBI Taxonomy" id="469606"/>
    <lineage>
        <taxon>Bacteria</taxon>
        <taxon>Fusobacteriati</taxon>
        <taxon>Fusobacteriota</taxon>
        <taxon>Fusobacteriia</taxon>
        <taxon>Fusobacteriales</taxon>
        <taxon>Fusobacteriaceae</taxon>
        <taxon>Fusobacterium</taxon>
    </lineage>
</organism>
<dbReference type="Proteomes" id="UP000004925">
    <property type="component" value="Unassembled WGS sequence"/>
</dbReference>
<evidence type="ECO:0000256" key="1">
    <source>
        <dbReference type="SAM" id="SignalP"/>
    </source>
</evidence>
<feature type="signal peptide" evidence="1">
    <location>
        <begin position="1"/>
        <end position="19"/>
    </location>
</feature>
<evidence type="ECO:0008006" key="4">
    <source>
        <dbReference type="Google" id="ProtNLM"/>
    </source>
</evidence>
<gene>
    <name evidence="2" type="ORF">FSCG_01277</name>
</gene>
<comment type="caution">
    <text evidence="2">The sequence shown here is derived from an EMBL/GenBank/DDBJ whole genome shotgun (WGS) entry which is preliminary data.</text>
</comment>
<dbReference type="HOGENOM" id="CLU_887835_0_0_0"/>
<proteinExistence type="predicted"/>
<sequence length="323" mass="37551">MKKSILLAIGFILSSYSYADIDLSKNYGGATEWGYSGFEIGSNFVSHGIKSEEITKDMNIKYAEIKNNTDILVRNLENDNRDRDKLISVDYTRFNSKKYSTNNYSILLGLSSDNDSRAGIKFNFKNGKFKEDNIKEKGYSASLFYHLDKEKYNFTIAPYIGRDELKLDKKENKEKANYYGIYGIYSRKLPYEYLGTFDYLTPSVFIDTNYLRYDFRSKDKESKNRKNNTLNSTIGLKGNNEIFIDDVKIITTLKTGYNREFLASKKYNFLDTKEKDLNKIIGEIKTTIKYNEVIDIYASYKIEKSMDTSYYERVGTVGLKIKF</sequence>